<gene>
    <name evidence="2" type="ORF">F511_42064</name>
</gene>
<sequence length="978" mass="109245">MGTEVQFKNCLPGYYSMRELNEDSSSSSWPLFYGDNTVTHGQYFNGFTPRITIDDHPGYEKDELKRKMIEHETVFRNQVHELHRLYRIQRDMMEEVKRKELHQRASIEPSSSSSLGVSQKPSDDARKWYMGGFPVTNSAYGRTTILGVEVANSPMNCTVGNASQPSQFLFKNGSSSKDLEGLDSRPLKLRKKLFDLHLPAEEYADTEERGNFEDDSTTSPQSSMKLILDNRAGVKVPITASASNYRVRGLIGLADLNEPLQCEESVAQSHIGFHGYHSTNADDKRMNQSAKSSAGHLGAIHDGFLLNSSIGTKVNERDCPSIYEAGYDKGNLNSTSHALRQDKFPMLNQVNHPSELYPSVCGRQDLWRDNPHHGADLSEKSRDLSHTFFSTPSFTSSRTHSASSLTKSRYGFTQKITTFEPPPFNSAAVVDRSFQPFSQTRDEPFIGGTWRAETSSRLNPGLESEGKFVNGFYHGSASGPKETQALLPSAGSDFLKYSKDDKVVSDRLINYGFGIFAKREFCHEDSKPVLDINLNEVVSSSPNELVVVEDLDMAHGKIKPDYQLPALPWLRSKPAIDNKRCSSYVPEASNRLYCSREAVGDLNQPATATCTLAPSDCRVIEKNLIAETQHVKKLLGFPIFATVAPKKEPTSHVSSSTIVDNAEKKIVGTKRENRIIDINIECEPDEQIADEDMTLEKPTKNEYYIDLNSCLSDCEDPPVPSYESKNNSVKVTLEIDLEAPVFHEIDTMLAISSSCPHVNISEASLDESLLWFVNAISLCAVQLEPISGKESRAGVAFPQQEFSKETDEFEAMTLQLVETKKEDYMPKPFVPEMPIEEDEGTSNMFATRSRRGHSRRGRQRKDFQRDILPGLTSLSRHEMTEDLQTFGGIMKATGHQWNSGLTRRNGTRNSGGARGRRRVVVETVITTVPTTVCAPSIPQMNDIESGFEDRSLTGWGKTTRRPRRQRFPAGNTPTVEST</sequence>
<feature type="compositionally biased region" description="Polar residues" evidence="1">
    <location>
        <begin position="108"/>
        <end position="120"/>
    </location>
</feature>
<dbReference type="PANTHER" id="PTHR33167">
    <property type="entry name" value="TRANSCRIPTION FACTOR, PUTATIVE (DUF863)-RELATED"/>
    <property type="match status" value="1"/>
</dbReference>
<dbReference type="PANTHER" id="PTHR33167:SF4">
    <property type="entry name" value="TRANSCRIPTION FACTOR, PUTATIVE (DUF863)-RELATED"/>
    <property type="match status" value="1"/>
</dbReference>
<proteinExistence type="predicted"/>
<dbReference type="OrthoDB" id="630817at2759"/>
<evidence type="ECO:0000313" key="2">
    <source>
        <dbReference type="EMBL" id="KZV14652.1"/>
    </source>
</evidence>
<evidence type="ECO:0000256" key="1">
    <source>
        <dbReference type="SAM" id="MobiDB-lite"/>
    </source>
</evidence>
<name>A0A2Z7A727_9LAMI</name>
<accession>A0A2Z7A727</accession>
<keyword evidence="3" id="KW-1185">Reference proteome</keyword>
<dbReference type="Pfam" id="PF05904">
    <property type="entry name" value="DUF863"/>
    <property type="match status" value="2"/>
</dbReference>
<feature type="region of interest" description="Disordered" evidence="1">
    <location>
        <begin position="97"/>
        <end position="121"/>
    </location>
</feature>
<organism evidence="2 3">
    <name type="scientific">Dorcoceras hygrometricum</name>
    <dbReference type="NCBI Taxonomy" id="472368"/>
    <lineage>
        <taxon>Eukaryota</taxon>
        <taxon>Viridiplantae</taxon>
        <taxon>Streptophyta</taxon>
        <taxon>Embryophyta</taxon>
        <taxon>Tracheophyta</taxon>
        <taxon>Spermatophyta</taxon>
        <taxon>Magnoliopsida</taxon>
        <taxon>eudicotyledons</taxon>
        <taxon>Gunneridae</taxon>
        <taxon>Pentapetalae</taxon>
        <taxon>asterids</taxon>
        <taxon>lamiids</taxon>
        <taxon>Lamiales</taxon>
        <taxon>Gesneriaceae</taxon>
        <taxon>Didymocarpoideae</taxon>
        <taxon>Trichosporeae</taxon>
        <taxon>Loxocarpinae</taxon>
        <taxon>Dorcoceras</taxon>
    </lineage>
</organism>
<evidence type="ECO:0000313" key="3">
    <source>
        <dbReference type="Proteomes" id="UP000250235"/>
    </source>
</evidence>
<protein>
    <submittedName>
        <fullName evidence="2">Uncharacterized protein</fullName>
    </submittedName>
</protein>
<dbReference type="Proteomes" id="UP000250235">
    <property type="component" value="Unassembled WGS sequence"/>
</dbReference>
<dbReference type="InterPro" id="IPR008581">
    <property type="entry name" value="DUF863_pln"/>
</dbReference>
<feature type="region of interest" description="Disordered" evidence="1">
    <location>
        <begin position="942"/>
        <end position="978"/>
    </location>
</feature>
<dbReference type="EMBL" id="KV020280">
    <property type="protein sequence ID" value="KZV14652.1"/>
    <property type="molecule type" value="Genomic_DNA"/>
</dbReference>
<reference evidence="2 3" key="1">
    <citation type="journal article" date="2015" name="Proc. Natl. Acad. Sci. U.S.A.">
        <title>The resurrection genome of Boea hygrometrica: A blueprint for survival of dehydration.</title>
        <authorList>
            <person name="Xiao L."/>
            <person name="Yang G."/>
            <person name="Zhang L."/>
            <person name="Yang X."/>
            <person name="Zhao S."/>
            <person name="Ji Z."/>
            <person name="Zhou Q."/>
            <person name="Hu M."/>
            <person name="Wang Y."/>
            <person name="Chen M."/>
            <person name="Xu Y."/>
            <person name="Jin H."/>
            <person name="Xiao X."/>
            <person name="Hu G."/>
            <person name="Bao F."/>
            <person name="Hu Y."/>
            <person name="Wan P."/>
            <person name="Li L."/>
            <person name="Deng X."/>
            <person name="Kuang T."/>
            <person name="Xiang C."/>
            <person name="Zhu J.K."/>
            <person name="Oliver M.J."/>
            <person name="He Y."/>
        </authorList>
    </citation>
    <scope>NUCLEOTIDE SEQUENCE [LARGE SCALE GENOMIC DNA]</scope>
    <source>
        <strain evidence="3">cv. XS01</strain>
    </source>
</reference>
<dbReference type="AlphaFoldDB" id="A0A2Z7A727"/>